<evidence type="ECO:0000313" key="8">
    <source>
        <dbReference type="Proteomes" id="UP000078437"/>
    </source>
</evidence>
<dbReference type="SUPFAM" id="SSF46689">
    <property type="entry name" value="Homeodomain-like"/>
    <property type="match status" value="1"/>
</dbReference>
<dbReference type="PANTHER" id="PTHR30055">
    <property type="entry name" value="HTH-TYPE TRANSCRIPTIONAL REGULATOR RUTR"/>
    <property type="match status" value="1"/>
</dbReference>
<evidence type="ECO:0000256" key="3">
    <source>
        <dbReference type="ARBA" id="ARBA00023163"/>
    </source>
</evidence>
<evidence type="ECO:0000256" key="4">
    <source>
        <dbReference type="PROSITE-ProRule" id="PRU00335"/>
    </source>
</evidence>
<feature type="region of interest" description="Disordered" evidence="5">
    <location>
        <begin position="137"/>
        <end position="158"/>
    </location>
</feature>
<proteinExistence type="predicted"/>
<evidence type="ECO:0000256" key="1">
    <source>
        <dbReference type="ARBA" id="ARBA00023015"/>
    </source>
</evidence>
<name>A0A191WH00_9MICO</name>
<dbReference type="KEGG" id="agy:ATC03_12815"/>
<dbReference type="EMBL" id="CP013979">
    <property type="protein sequence ID" value="ANJ27459.1"/>
    <property type="molecule type" value="Genomic_DNA"/>
</dbReference>
<evidence type="ECO:0000256" key="2">
    <source>
        <dbReference type="ARBA" id="ARBA00023125"/>
    </source>
</evidence>
<reference evidence="8" key="2">
    <citation type="submission" date="2016-01" db="EMBL/GenBank/DDBJ databases">
        <title>Complete genome sequence of Agromyces aureus AR33T and comparison with related organisms.</title>
        <authorList>
            <person name="Corretto E."/>
            <person name="Antonielli L."/>
            <person name="Sessitsch A."/>
            <person name="Brader G."/>
        </authorList>
    </citation>
    <scope>NUCLEOTIDE SEQUENCE [LARGE SCALE GENOMIC DNA]</scope>
    <source>
        <strain evidence="8">AR33</strain>
    </source>
</reference>
<accession>A0A191WH00</accession>
<gene>
    <name evidence="7" type="ORF">ATC03_12815</name>
</gene>
<feature type="domain" description="HTH tetR-type" evidence="6">
    <location>
        <begin position="1"/>
        <end position="55"/>
    </location>
</feature>
<dbReference type="Proteomes" id="UP000078437">
    <property type="component" value="Chromosome"/>
</dbReference>
<dbReference type="GO" id="GO:0000976">
    <property type="term" value="F:transcription cis-regulatory region binding"/>
    <property type="evidence" value="ECO:0007669"/>
    <property type="project" value="TreeGrafter"/>
</dbReference>
<dbReference type="Gene3D" id="1.10.10.60">
    <property type="entry name" value="Homeodomain-like"/>
    <property type="match status" value="1"/>
</dbReference>
<evidence type="ECO:0000259" key="6">
    <source>
        <dbReference type="PROSITE" id="PS50977"/>
    </source>
</evidence>
<protein>
    <recommendedName>
        <fullName evidence="6">HTH tetR-type domain-containing protein</fullName>
    </recommendedName>
</protein>
<dbReference type="SUPFAM" id="SSF48498">
    <property type="entry name" value="Tetracyclin repressor-like, C-terminal domain"/>
    <property type="match status" value="1"/>
</dbReference>
<feature type="DNA-binding region" description="H-T-H motif" evidence="4">
    <location>
        <begin position="18"/>
        <end position="37"/>
    </location>
</feature>
<dbReference type="InterPro" id="IPR050109">
    <property type="entry name" value="HTH-type_TetR-like_transc_reg"/>
</dbReference>
<keyword evidence="1" id="KW-0805">Transcription regulation</keyword>
<dbReference type="InterPro" id="IPR036271">
    <property type="entry name" value="Tet_transcr_reg_TetR-rel_C_sf"/>
</dbReference>
<dbReference type="GO" id="GO:0003700">
    <property type="term" value="F:DNA-binding transcription factor activity"/>
    <property type="evidence" value="ECO:0007669"/>
    <property type="project" value="TreeGrafter"/>
</dbReference>
<evidence type="ECO:0000313" key="7">
    <source>
        <dbReference type="EMBL" id="ANJ27459.1"/>
    </source>
</evidence>
<keyword evidence="3" id="KW-0804">Transcription</keyword>
<dbReference type="STRING" id="453304.ATC03_12815"/>
<evidence type="ECO:0000256" key="5">
    <source>
        <dbReference type="SAM" id="MobiDB-lite"/>
    </source>
</evidence>
<dbReference type="PROSITE" id="PS50977">
    <property type="entry name" value="HTH_TETR_2"/>
    <property type="match status" value="1"/>
</dbReference>
<dbReference type="Gene3D" id="1.10.357.10">
    <property type="entry name" value="Tetracycline Repressor, domain 2"/>
    <property type="match status" value="1"/>
</dbReference>
<dbReference type="PANTHER" id="PTHR30055:SF151">
    <property type="entry name" value="TRANSCRIPTIONAL REGULATORY PROTEIN"/>
    <property type="match status" value="1"/>
</dbReference>
<dbReference type="AlphaFoldDB" id="A0A191WH00"/>
<keyword evidence="8" id="KW-1185">Reference proteome</keyword>
<dbReference type="Pfam" id="PF02909">
    <property type="entry name" value="TetR_C_1"/>
    <property type="match status" value="1"/>
</dbReference>
<organism evidence="7 8">
    <name type="scientific">Agromyces aureus</name>
    <dbReference type="NCBI Taxonomy" id="453304"/>
    <lineage>
        <taxon>Bacteria</taxon>
        <taxon>Bacillati</taxon>
        <taxon>Actinomycetota</taxon>
        <taxon>Actinomycetes</taxon>
        <taxon>Micrococcales</taxon>
        <taxon>Microbacteriaceae</taxon>
        <taxon>Agromyces</taxon>
    </lineage>
</organism>
<keyword evidence="2 4" id="KW-0238">DNA-binding</keyword>
<sequence length="208" mass="21821">MLDGAIGLLDDVGLDAFSMRALGRRLGVDPMAVYSYFPSRTAILDGVVERIFAECRLPARTGDWRADAAAVGHAFRRALLAHPAAIPLMAMRPAVTIDAFEVTEALLESLAPAALPPRAALDIAQLLGRLTVGHAIAQAGPPPGADQDGRERAHAESAAALPADRFPHLASAYAQGYVIDHDALFATAVDATLAAVAESLPENEGARR</sequence>
<dbReference type="InterPro" id="IPR004111">
    <property type="entry name" value="Repressor_TetR_C"/>
</dbReference>
<dbReference type="InterPro" id="IPR001647">
    <property type="entry name" value="HTH_TetR"/>
</dbReference>
<dbReference type="Pfam" id="PF00440">
    <property type="entry name" value="TetR_N"/>
    <property type="match status" value="1"/>
</dbReference>
<reference evidence="7 8" key="1">
    <citation type="journal article" date="2016" name="Int. J. Syst. Evol. Microbiol.">
        <title>Agromyces aureus sp. nov., isolated from the rhizosphere of Salix caprea L. grown in a heavy-metal-contaminated soil.</title>
        <authorList>
            <person name="Corretto E."/>
            <person name="Antonielli L."/>
            <person name="Sessitsch A."/>
            <person name="Compant S."/>
            <person name="Gorfer M."/>
            <person name="Kuffner M."/>
            <person name="Brader G."/>
        </authorList>
    </citation>
    <scope>NUCLEOTIDE SEQUENCE [LARGE SCALE GENOMIC DNA]</scope>
    <source>
        <strain evidence="7 8">AR33</strain>
    </source>
</reference>
<dbReference type="GO" id="GO:0045892">
    <property type="term" value="P:negative regulation of DNA-templated transcription"/>
    <property type="evidence" value="ECO:0007669"/>
    <property type="project" value="InterPro"/>
</dbReference>
<dbReference type="InterPro" id="IPR009057">
    <property type="entry name" value="Homeodomain-like_sf"/>
</dbReference>
<dbReference type="RefSeq" id="WP_067877720.1">
    <property type="nucleotide sequence ID" value="NZ_WBIO01000007.1"/>
</dbReference>